<keyword evidence="2" id="KW-1185">Reference proteome</keyword>
<reference evidence="1 2" key="1">
    <citation type="submission" date="2016-07" db="EMBL/GenBank/DDBJ databases">
        <title>Caryophanon tenue genome sequencing.</title>
        <authorList>
            <person name="Verma A."/>
            <person name="Pal Y."/>
            <person name="Krishnamurthi S."/>
        </authorList>
    </citation>
    <scope>NUCLEOTIDE SEQUENCE [LARGE SCALE GENOMIC DNA]</scope>
    <source>
        <strain evidence="1 2">DSM 14152</strain>
    </source>
</reference>
<name>A0A1C0Y7H2_9BACL</name>
<dbReference type="InterPro" id="IPR025441">
    <property type="entry name" value="DUF4181"/>
</dbReference>
<evidence type="ECO:0000313" key="2">
    <source>
        <dbReference type="Proteomes" id="UP000093199"/>
    </source>
</evidence>
<dbReference type="Pfam" id="PF13789">
    <property type="entry name" value="DUF4181"/>
    <property type="match status" value="1"/>
</dbReference>
<dbReference type="Proteomes" id="UP000093199">
    <property type="component" value="Unassembled WGS sequence"/>
</dbReference>
<evidence type="ECO:0008006" key="3">
    <source>
        <dbReference type="Google" id="ProtNLM"/>
    </source>
</evidence>
<evidence type="ECO:0000313" key="1">
    <source>
        <dbReference type="EMBL" id="OCS83101.1"/>
    </source>
</evidence>
<dbReference type="AlphaFoldDB" id="A0A1C0Y7H2"/>
<proteinExistence type="predicted"/>
<dbReference type="STRING" id="33978.A6M13_06790"/>
<dbReference type="EMBL" id="MASJ01000039">
    <property type="protein sequence ID" value="OCS83101.1"/>
    <property type="molecule type" value="Genomic_DNA"/>
</dbReference>
<gene>
    <name evidence="1" type="ORF">A6M13_06790</name>
</gene>
<comment type="caution">
    <text evidence="1">The sequence shown here is derived from an EMBL/GenBank/DDBJ whole genome shotgun (WGS) entry which is preliminary data.</text>
</comment>
<organism evidence="1 2">
    <name type="scientific">Caryophanon tenue</name>
    <dbReference type="NCBI Taxonomy" id="33978"/>
    <lineage>
        <taxon>Bacteria</taxon>
        <taxon>Bacillati</taxon>
        <taxon>Bacillota</taxon>
        <taxon>Bacilli</taxon>
        <taxon>Bacillales</taxon>
        <taxon>Caryophanaceae</taxon>
        <taxon>Caryophanon</taxon>
    </lineage>
</organism>
<accession>A0A1C0Y7H2</accession>
<sequence>MIRKRITVAKNERYQDQYINKKHMFAEILLLVMYLTILSSATFNEKTLYAFLFLFLAIMFIIRAFLDFVYRNAHNRHYISAMYVVICLVGAAFALVF</sequence>
<protein>
    <recommendedName>
        <fullName evidence="3">DUF4181 domain-containing protein</fullName>
    </recommendedName>
</protein>